<sequence length="81" mass="9746">MFLDKYKPASYFYFIQSYSWLMQNRRTYRIIMAIACFVFAALNAYRVYSGEYSTMDVILLVVFLIFGTIYLFIIFRKDSPE</sequence>
<gene>
    <name evidence="2" type="ORF">PKOR_12320</name>
</gene>
<organism evidence="2 3">
    <name type="scientific">Pontibacter korlensis</name>
    <dbReference type="NCBI Taxonomy" id="400092"/>
    <lineage>
        <taxon>Bacteria</taxon>
        <taxon>Pseudomonadati</taxon>
        <taxon>Bacteroidota</taxon>
        <taxon>Cytophagia</taxon>
        <taxon>Cytophagales</taxon>
        <taxon>Hymenobacteraceae</taxon>
        <taxon>Pontibacter</taxon>
    </lineage>
</organism>
<feature type="transmembrane region" description="Helical" evidence="1">
    <location>
        <begin position="27"/>
        <end position="45"/>
    </location>
</feature>
<dbReference type="EMBL" id="CP009621">
    <property type="protein sequence ID" value="AKD03766.1"/>
    <property type="molecule type" value="Genomic_DNA"/>
</dbReference>
<accession>A0A0E3UXP9</accession>
<feature type="transmembrane region" description="Helical" evidence="1">
    <location>
        <begin position="57"/>
        <end position="75"/>
    </location>
</feature>
<evidence type="ECO:0000256" key="1">
    <source>
        <dbReference type="SAM" id="Phobius"/>
    </source>
</evidence>
<proteinExistence type="predicted"/>
<name>A0A0E3UXP9_9BACT</name>
<evidence type="ECO:0000313" key="2">
    <source>
        <dbReference type="EMBL" id="AKD03766.1"/>
    </source>
</evidence>
<keyword evidence="1" id="KW-0812">Transmembrane</keyword>
<keyword evidence="3" id="KW-1185">Reference proteome</keyword>
<keyword evidence="1" id="KW-0472">Membrane</keyword>
<dbReference type="Proteomes" id="UP000033109">
    <property type="component" value="Chromosome"/>
</dbReference>
<dbReference type="HOGENOM" id="CLU_2570903_0_0_10"/>
<protein>
    <submittedName>
        <fullName evidence="2">Uncharacterized protein</fullName>
    </submittedName>
</protein>
<dbReference type="PATRIC" id="fig|400092.3.peg.2685"/>
<dbReference type="KEGG" id="pko:PKOR_12320"/>
<keyword evidence="1" id="KW-1133">Transmembrane helix</keyword>
<evidence type="ECO:0000313" key="3">
    <source>
        <dbReference type="Proteomes" id="UP000033109"/>
    </source>
</evidence>
<reference evidence="2 3" key="1">
    <citation type="journal article" date="2015" name="Sci. Rep.">
        <title>Unraveling adaptation of Pontibacter korlensis to radiation and infertility in desert through complete genome and comparative transcriptomic analysis.</title>
        <authorList>
            <person name="Dai J."/>
            <person name="Dai W."/>
            <person name="Qiu C."/>
            <person name="Yang Z."/>
            <person name="Zhang Y."/>
            <person name="Zhou M."/>
            <person name="Zhang L."/>
            <person name="Fang C."/>
            <person name="Gao Q."/>
            <person name="Yang Q."/>
            <person name="Li X."/>
            <person name="Wang Z."/>
            <person name="Wang Z."/>
            <person name="Jia Z."/>
            <person name="Chen X."/>
        </authorList>
    </citation>
    <scope>NUCLEOTIDE SEQUENCE [LARGE SCALE GENOMIC DNA]</scope>
    <source>
        <strain evidence="2 3">X14-1T</strain>
    </source>
</reference>
<dbReference type="AlphaFoldDB" id="A0A0E3UXP9"/>